<accession>A0A7J7SS18</accession>
<organism evidence="2 3">
    <name type="scientific">Myotis myotis</name>
    <name type="common">Greater mouse-eared bat</name>
    <name type="synonym">Vespertilio myotis</name>
    <dbReference type="NCBI Taxonomy" id="51298"/>
    <lineage>
        <taxon>Eukaryota</taxon>
        <taxon>Metazoa</taxon>
        <taxon>Chordata</taxon>
        <taxon>Craniata</taxon>
        <taxon>Vertebrata</taxon>
        <taxon>Euteleostomi</taxon>
        <taxon>Mammalia</taxon>
        <taxon>Eutheria</taxon>
        <taxon>Laurasiatheria</taxon>
        <taxon>Chiroptera</taxon>
        <taxon>Yangochiroptera</taxon>
        <taxon>Vespertilionidae</taxon>
        <taxon>Myotis</taxon>
    </lineage>
</organism>
<comment type="caution">
    <text evidence="2">The sequence shown here is derived from an EMBL/GenBank/DDBJ whole genome shotgun (WGS) entry which is preliminary data.</text>
</comment>
<proteinExistence type="predicted"/>
<name>A0A7J7SS18_MYOMY</name>
<dbReference type="EMBL" id="JABWUV010000018">
    <property type="protein sequence ID" value="KAF6291035.1"/>
    <property type="molecule type" value="Genomic_DNA"/>
</dbReference>
<evidence type="ECO:0000313" key="3">
    <source>
        <dbReference type="Proteomes" id="UP000527355"/>
    </source>
</evidence>
<dbReference type="AlphaFoldDB" id="A0A7J7SS18"/>
<feature type="region of interest" description="Disordered" evidence="1">
    <location>
        <begin position="31"/>
        <end position="89"/>
    </location>
</feature>
<reference evidence="2 3" key="1">
    <citation type="journal article" date="2020" name="Nature">
        <title>Six reference-quality genomes reveal evolution of bat adaptations.</title>
        <authorList>
            <person name="Jebb D."/>
            <person name="Huang Z."/>
            <person name="Pippel M."/>
            <person name="Hughes G.M."/>
            <person name="Lavrichenko K."/>
            <person name="Devanna P."/>
            <person name="Winkler S."/>
            <person name="Jermiin L.S."/>
            <person name="Skirmuntt E.C."/>
            <person name="Katzourakis A."/>
            <person name="Burkitt-Gray L."/>
            <person name="Ray D.A."/>
            <person name="Sullivan K.A.M."/>
            <person name="Roscito J.G."/>
            <person name="Kirilenko B.M."/>
            <person name="Davalos L.M."/>
            <person name="Corthals A.P."/>
            <person name="Power M.L."/>
            <person name="Jones G."/>
            <person name="Ransome R.D."/>
            <person name="Dechmann D.K.N."/>
            <person name="Locatelli A.G."/>
            <person name="Puechmaille S.J."/>
            <person name="Fedrigo O."/>
            <person name="Jarvis E.D."/>
            <person name="Hiller M."/>
            <person name="Vernes S.C."/>
            <person name="Myers E.W."/>
            <person name="Teeling E.C."/>
        </authorList>
    </citation>
    <scope>NUCLEOTIDE SEQUENCE [LARGE SCALE GENOMIC DNA]</scope>
    <source>
        <strain evidence="2">MMyoMyo1</strain>
        <tissue evidence="2">Flight muscle</tissue>
    </source>
</reference>
<evidence type="ECO:0000256" key="1">
    <source>
        <dbReference type="SAM" id="MobiDB-lite"/>
    </source>
</evidence>
<evidence type="ECO:0000313" key="2">
    <source>
        <dbReference type="EMBL" id="KAF6291035.1"/>
    </source>
</evidence>
<protein>
    <submittedName>
        <fullName evidence="2">Uncharacterized protein</fullName>
    </submittedName>
</protein>
<gene>
    <name evidence="2" type="ORF">mMyoMyo1_009405</name>
</gene>
<sequence length="128" mass="14204">MCLHLLSDDSVSWSRWLSALETRGFVSVRTAAAAGSRCPPHKTPGEQKPPQKRLSPRHWDPSGCPGRNLHHPPGLRSDQGQDRSLAPEKEWRWMELPGGSEDVTKPMVGKLLAREPHVALWPLECGSS</sequence>
<keyword evidence="3" id="KW-1185">Reference proteome</keyword>
<dbReference type="Proteomes" id="UP000527355">
    <property type="component" value="Unassembled WGS sequence"/>
</dbReference>
<feature type="compositionally biased region" description="Basic and acidic residues" evidence="1">
    <location>
        <begin position="79"/>
        <end position="89"/>
    </location>
</feature>